<dbReference type="PRINTS" id="PR00344">
    <property type="entry name" value="BCTRLSENSOR"/>
</dbReference>
<gene>
    <name evidence="4" type="primary">comP_3</name>
    <name evidence="4" type="ORF">SDC9_163329</name>
</gene>
<reference evidence="4" key="1">
    <citation type="submission" date="2019-08" db="EMBL/GenBank/DDBJ databases">
        <authorList>
            <person name="Kucharzyk K."/>
            <person name="Murdoch R.W."/>
            <person name="Higgins S."/>
            <person name="Loffler F."/>
        </authorList>
    </citation>
    <scope>NUCLEOTIDE SEQUENCE</scope>
</reference>
<dbReference type="EMBL" id="VSSQ01062883">
    <property type="protein sequence ID" value="MPN15993.1"/>
    <property type="molecule type" value="Genomic_DNA"/>
</dbReference>
<dbReference type="InterPro" id="IPR036890">
    <property type="entry name" value="HATPase_C_sf"/>
</dbReference>
<dbReference type="Gene3D" id="3.30.565.10">
    <property type="entry name" value="Histidine kinase-like ATPase, C-terminal domain"/>
    <property type="match status" value="1"/>
</dbReference>
<dbReference type="InterPro" id="IPR004358">
    <property type="entry name" value="Sig_transdc_His_kin-like_C"/>
</dbReference>
<dbReference type="GO" id="GO:0004673">
    <property type="term" value="F:protein histidine kinase activity"/>
    <property type="evidence" value="ECO:0007669"/>
    <property type="project" value="UniProtKB-EC"/>
</dbReference>
<proteinExistence type="predicted"/>
<name>A0A645FVB3_9ZZZZ</name>
<evidence type="ECO:0000256" key="1">
    <source>
        <dbReference type="ARBA" id="ARBA00022679"/>
    </source>
</evidence>
<evidence type="ECO:0000259" key="3">
    <source>
        <dbReference type="PROSITE" id="PS50109"/>
    </source>
</evidence>
<dbReference type="PROSITE" id="PS50109">
    <property type="entry name" value="HIS_KIN"/>
    <property type="match status" value="1"/>
</dbReference>
<dbReference type="InterPro" id="IPR003594">
    <property type="entry name" value="HATPase_dom"/>
</dbReference>
<dbReference type="AlphaFoldDB" id="A0A645FVB3"/>
<dbReference type="Pfam" id="PF02518">
    <property type="entry name" value="HATPase_c"/>
    <property type="match status" value="1"/>
</dbReference>
<dbReference type="PANTHER" id="PTHR24421">
    <property type="entry name" value="NITRATE/NITRITE SENSOR PROTEIN NARX-RELATED"/>
    <property type="match status" value="1"/>
</dbReference>
<dbReference type="CDD" id="cd16917">
    <property type="entry name" value="HATPase_UhpB-NarQ-NarX-like"/>
    <property type="match status" value="1"/>
</dbReference>
<dbReference type="GO" id="GO:0000160">
    <property type="term" value="P:phosphorelay signal transduction system"/>
    <property type="evidence" value="ECO:0007669"/>
    <property type="project" value="UniProtKB-KW"/>
</dbReference>
<dbReference type="EC" id="2.7.13.3" evidence="4"/>
<dbReference type="InterPro" id="IPR005467">
    <property type="entry name" value="His_kinase_dom"/>
</dbReference>
<evidence type="ECO:0000313" key="4">
    <source>
        <dbReference type="EMBL" id="MPN15993.1"/>
    </source>
</evidence>
<accession>A0A645FVB3</accession>
<comment type="caution">
    <text evidence="4">The sequence shown here is derived from an EMBL/GenBank/DDBJ whole genome shotgun (WGS) entry which is preliminary data.</text>
</comment>
<organism evidence="4">
    <name type="scientific">bioreactor metagenome</name>
    <dbReference type="NCBI Taxonomy" id="1076179"/>
    <lineage>
        <taxon>unclassified sequences</taxon>
        <taxon>metagenomes</taxon>
        <taxon>ecological metagenomes</taxon>
    </lineage>
</organism>
<feature type="domain" description="Histidine kinase" evidence="3">
    <location>
        <begin position="1"/>
        <end position="79"/>
    </location>
</feature>
<keyword evidence="2 4" id="KW-0418">Kinase</keyword>
<protein>
    <submittedName>
        <fullName evidence="4">Sensor histidine kinase ComP</fullName>
        <ecNumber evidence="4">2.7.13.3</ecNumber>
    </submittedName>
</protein>
<evidence type="ECO:0000256" key="2">
    <source>
        <dbReference type="ARBA" id="ARBA00022777"/>
    </source>
</evidence>
<sequence length="79" mass="8179">MINNALRHAGASVVNVQLVCGTDLISLNVQDDGKGFDTAAETSGTGLNNIRTRVAAVNGTMNIHSSPGEGTEVDVEIKI</sequence>
<dbReference type="SUPFAM" id="SSF55874">
    <property type="entry name" value="ATPase domain of HSP90 chaperone/DNA topoisomerase II/histidine kinase"/>
    <property type="match status" value="1"/>
</dbReference>
<keyword evidence="1 4" id="KW-0808">Transferase</keyword>
<dbReference type="PANTHER" id="PTHR24421:SF58">
    <property type="entry name" value="SIGNAL TRANSDUCTION HISTIDINE-PROTEIN KINASE_PHOSPHATASE UHPB"/>
    <property type="match status" value="1"/>
</dbReference>
<dbReference type="InterPro" id="IPR050482">
    <property type="entry name" value="Sensor_HK_TwoCompSys"/>
</dbReference>